<sequence length="311" mass="33560">MADLVPELALALALALVPDHRSRSRAARAIHSFPAGAEVTCIHERCKLSRHALEEPTDNLILCAWNRVLASKPRAHDHLVQRVEVAPTATSARLPSHVMLSLLLQSHASFTDAALVEDGVEQVNHSVVRPEDRITWRSQGLHDAAKIAGFTEVIRWLGADTDACCLGTVDGKVPLAAVLEAAESLENCGAVEHASALEEPTDNLILCAWNRVLASKPRAHDHLVQRVEVAPTATSARLPSHVMLSLLLQSHASFTDAALVEDGVEQVNHSVVRPEDRITWRSQGLHDAAKVGVDVVVPSVFNGVGHFPNIG</sequence>
<dbReference type="EMBL" id="DAKRPA010000390">
    <property type="protein sequence ID" value="DAZ92742.1"/>
    <property type="molecule type" value="Genomic_DNA"/>
</dbReference>
<gene>
    <name evidence="1" type="ORF">N0F65_012308</name>
</gene>
<accession>A0AAV2YHA3</accession>
<protein>
    <submittedName>
        <fullName evidence="1">Uncharacterized protein</fullName>
    </submittedName>
</protein>
<comment type="caution">
    <text evidence="1">The sequence shown here is derived from an EMBL/GenBank/DDBJ whole genome shotgun (WGS) entry which is preliminary data.</text>
</comment>
<reference evidence="1" key="2">
    <citation type="journal article" date="2023" name="Microbiol Resour">
        <title>Decontamination and Annotation of the Draft Genome Sequence of the Oomycete Lagenidium giganteum ARSEF 373.</title>
        <authorList>
            <person name="Morgan W.R."/>
            <person name="Tartar A."/>
        </authorList>
    </citation>
    <scope>NUCLEOTIDE SEQUENCE</scope>
    <source>
        <strain evidence="1">ARSEF 373</strain>
    </source>
</reference>
<evidence type="ECO:0000313" key="1">
    <source>
        <dbReference type="EMBL" id="DAZ92742.1"/>
    </source>
</evidence>
<keyword evidence="2" id="KW-1185">Reference proteome</keyword>
<reference evidence="1" key="1">
    <citation type="submission" date="2022-11" db="EMBL/GenBank/DDBJ databases">
        <authorList>
            <person name="Morgan W.R."/>
            <person name="Tartar A."/>
        </authorList>
    </citation>
    <scope>NUCLEOTIDE SEQUENCE</scope>
    <source>
        <strain evidence="1">ARSEF 373</strain>
    </source>
</reference>
<evidence type="ECO:0000313" key="2">
    <source>
        <dbReference type="Proteomes" id="UP001146120"/>
    </source>
</evidence>
<dbReference type="AlphaFoldDB" id="A0AAV2YHA3"/>
<dbReference type="Proteomes" id="UP001146120">
    <property type="component" value="Unassembled WGS sequence"/>
</dbReference>
<organism evidence="1 2">
    <name type="scientific">Lagenidium giganteum</name>
    <dbReference type="NCBI Taxonomy" id="4803"/>
    <lineage>
        <taxon>Eukaryota</taxon>
        <taxon>Sar</taxon>
        <taxon>Stramenopiles</taxon>
        <taxon>Oomycota</taxon>
        <taxon>Peronosporomycetes</taxon>
        <taxon>Pythiales</taxon>
        <taxon>Pythiaceae</taxon>
    </lineage>
</organism>
<proteinExistence type="predicted"/>
<name>A0AAV2YHA3_9STRA</name>